<evidence type="ECO:0000256" key="3">
    <source>
        <dbReference type="ARBA" id="ARBA00022801"/>
    </source>
</evidence>
<evidence type="ECO:0000259" key="5">
    <source>
        <dbReference type="SMART" id="SM00849"/>
    </source>
</evidence>
<dbReference type="InterPro" id="IPR001279">
    <property type="entry name" value="Metallo-B-lactamas"/>
</dbReference>
<dbReference type="EMBL" id="JAKELL010000023">
    <property type="protein sequence ID" value="KAH8992208.1"/>
    <property type="molecule type" value="Genomic_DNA"/>
</dbReference>
<evidence type="ECO:0000256" key="2">
    <source>
        <dbReference type="ARBA" id="ARBA00022723"/>
    </source>
</evidence>
<comment type="caution">
    <text evidence="6">The sequence shown here is derived from an EMBL/GenBank/DDBJ whole genome shotgun (WGS) entry which is preliminary data.</text>
</comment>
<dbReference type="AlphaFoldDB" id="A0AAD4LHN1"/>
<dbReference type="PANTHER" id="PTHR42978:SF5">
    <property type="entry name" value="METALLO-BETA-LACTAMASE DOMAIN-CONTAINING PROTEIN"/>
    <property type="match status" value="1"/>
</dbReference>
<accession>A0AAD4LHN1</accession>
<dbReference type="InterPro" id="IPR051013">
    <property type="entry name" value="MBL_superfamily_lactonases"/>
</dbReference>
<dbReference type="SMART" id="SM00849">
    <property type="entry name" value="Lactamase_B"/>
    <property type="match status" value="1"/>
</dbReference>
<evidence type="ECO:0000313" key="6">
    <source>
        <dbReference type="EMBL" id="KAH8992208.1"/>
    </source>
</evidence>
<sequence length="363" mass="39374">MSEVTSPLPLPAFKGSTVRVSVMDAGHLVAPSAIFVQSPKPGHDTVDVPTYSFLVENERVGKKVLFELGIMKAWKEKLPHLVSMVQSVGGTINVTEDVPDKLNAASVSLSSINFAIWSHHHPDHTGDLTLFPTSTSLIVGPGFKSHPSTYPGQPLGPNAETLHEAFEGREVIELDFGSSASTPKIAGLRAIDWFDDGSFYLLEAPGHTADHIMALARTSADKFVLLAGDGAHHCGEIRPTPLTPLPDTISPSPFEPPTSASSCPSSLFQSIHPSPEPFRITPFYEVAAHHIDDPVARRATLDAVKAFDASPDVLVVLTHDASLLDVLEFFPKAGLVGWEKQPSRKDMGRWRFLQDFRKGVLKE</sequence>
<evidence type="ECO:0000256" key="4">
    <source>
        <dbReference type="ARBA" id="ARBA00022833"/>
    </source>
</evidence>
<evidence type="ECO:0000256" key="1">
    <source>
        <dbReference type="ARBA" id="ARBA00007749"/>
    </source>
</evidence>
<organism evidence="6 7">
    <name type="scientific">Lactarius akahatsu</name>
    <dbReference type="NCBI Taxonomy" id="416441"/>
    <lineage>
        <taxon>Eukaryota</taxon>
        <taxon>Fungi</taxon>
        <taxon>Dikarya</taxon>
        <taxon>Basidiomycota</taxon>
        <taxon>Agaricomycotina</taxon>
        <taxon>Agaricomycetes</taxon>
        <taxon>Russulales</taxon>
        <taxon>Russulaceae</taxon>
        <taxon>Lactarius</taxon>
    </lineage>
</organism>
<dbReference type="GO" id="GO:0016787">
    <property type="term" value="F:hydrolase activity"/>
    <property type="evidence" value="ECO:0007669"/>
    <property type="project" value="UniProtKB-KW"/>
</dbReference>
<reference evidence="6" key="1">
    <citation type="submission" date="2022-01" db="EMBL/GenBank/DDBJ databases">
        <title>Comparative genomics reveals a dynamic genome evolution in the ectomycorrhizal milk-cap (Lactarius) mushrooms.</title>
        <authorList>
            <consortium name="DOE Joint Genome Institute"/>
            <person name="Lebreton A."/>
            <person name="Tang N."/>
            <person name="Kuo A."/>
            <person name="LaButti K."/>
            <person name="Drula E."/>
            <person name="Barry K."/>
            <person name="Clum A."/>
            <person name="Lipzen A."/>
            <person name="Mousain D."/>
            <person name="Ng V."/>
            <person name="Wang R."/>
            <person name="Wang X."/>
            <person name="Dai Y."/>
            <person name="Henrissat B."/>
            <person name="Grigoriev I.V."/>
            <person name="Guerin-Laguette A."/>
            <person name="Yu F."/>
            <person name="Martin F.M."/>
        </authorList>
    </citation>
    <scope>NUCLEOTIDE SEQUENCE</scope>
    <source>
        <strain evidence="6">QP</strain>
    </source>
</reference>
<name>A0AAD4LHN1_9AGAM</name>
<dbReference type="SUPFAM" id="SSF56281">
    <property type="entry name" value="Metallo-hydrolase/oxidoreductase"/>
    <property type="match status" value="1"/>
</dbReference>
<keyword evidence="2" id="KW-0479">Metal-binding</keyword>
<evidence type="ECO:0000313" key="7">
    <source>
        <dbReference type="Proteomes" id="UP001201163"/>
    </source>
</evidence>
<dbReference type="Proteomes" id="UP001201163">
    <property type="component" value="Unassembled WGS sequence"/>
</dbReference>
<gene>
    <name evidence="6" type="ORF">EDB92DRAFT_2065842</name>
</gene>
<protein>
    <recommendedName>
        <fullName evidence="5">Metallo-beta-lactamase domain-containing protein</fullName>
    </recommendedName>
</protein>
<dbReference type="InterPro" id="IPR036866">
    <property type="entry name" value="RibonucZ/Hydroxyglut_hydro"/>
</dbReference>
<proteinExistence type="inferred from homology"/>
<keyword evidence="7" id="KW-1185">Reference proteome</keyword>
<dbReference type="Gene3D" id="3.60.15.10">
    <property type="entry name" value="Ribonuclease Z/Hydroxyacylglutathione hydrolase-like"/>
    <property type="match status" value="1"/>
</dbReference>
<dbReference type="GO" id="GO:0046872">
    <property type="term" value="F:metal ion binding"/>
    <property type="evidence" value="ECO:0007669"/>
    <property type="project" value="UniProtKB-KW"/>
</dbReference>
<dbReference type="PANTHER" id="PTHR42978">
    <property type="entry name" value="QUORUM-QUENCHING LACTONASE YTNP-RELATED-RELATED"/>
    <property type="match status" value="1"/>
</dbReference>
<keyword evidence="4" id="KW-0862">Zinc</keyword>
<keyword evidence="3" id="KW-0378">Hydrolase</keyword>
<dbReference type="CDD" id="cd07730">
    <property type="entry name" value="metallo-hydrolase-like_MBL-fold"/>
    <property type="match status" value="1"/>
</dbReference>
<feature type="domain" description="Metallo-beta-lactamase" evidence="5">
    <location>
        <begin position="49"/>
        <end position="266"/>
    </location>
</feature>
<comment type="similarity">
    <text evidence="1">Belongs to the metallo-beta-lactamase superfamily.</text>
</comment>